<dbReference type="GO" id="GO:0016712">
    <property type="term" value="F:oxidoreductase activity, acting on paired donors, with incorporation or reduction of molecular oxygen, reduced flavin or flavoprotein as one donor, and incorporation of one atom of oxygen"/>
    <property type="evidence" value="ECO:0007669"/>
    <property type="project" value="TreeGrafter"/>
</dbReference>
<keyword evidence="3 7" id="KW-0479">Metal-binding</keyword>
<gene>
    <name evidence="9" type="primary">Cyp18a1</name>
</gene>
<dbReference type="GO" id="GO:0008395">
    <property type="term" value="F:steroid hydroxylase activity"/>
    <property type="evidence" value="ECO:0007669"/>
    <property type="project" value="TreeGrafter"/>
</dbReference>
<evidence type="ECO:0000256" key="6">
    <source>
        <dbReference type="ARBA" id="ARBA00023033"/>
    </source>
</evidence>
<dbReference type="PANTHER" id="PTHR24300">
    <property type="entry name" value="CYTOCHROME P450 508A4-RELATED"/>
    <property type="match status" value="1"/>
</dbReference>
<accession>V5K5J2</accession>
<dbReference type="InterPro" id="IPR002401">
    <property type="entry name" value="Cyt_P450_E_grp-I"/>
</dbReference>
<dbReference type="GO" id="GO:0005506">
    <property type="term" value="F:iron ion binding"/>
    <property type="evidence" value="ECO:0007669"/>
    <property type="project" value="InterPro"/>
</dbReference>
<dbReference type="PANTHER" id="PTHR24300:SF413">
    <property type="entry name" value="CYTOCHROME P450 18A1"/>
    <property type="match status" value="1"/>
</dbReference>
<keyword evidence="5 7" id="KW-0408">Iron</keyword>
<dbReference type="SUPFAM" id="SSF48264">
    <property type="entry name" value="Cytochrome P450"/>
    <property type="match status" value="1"/>
</dbReference>
<keyword evidence="6 8" id="KW-0503">Monooxygenase</keyword>
<comment type="cofactor">
    <cofactor evidence="1 7">
        <name>heme</name>
        <dbReference type="ChEBI" id="CHEBI:30413"/>
    </cofactor>
</comment>
<dbReference type="PRINTS" id="PR00385">
    <property type="entry name" value="P450"/>
</dbReference>
<evidence type="ECO:0000256" key="1">
    <source>
        <dbReference type="ARBA" id="ARBA00001971"/>
    </source>
</evidence>
<sequence length="520" mass="59100">MFVHDSTVLWKLVSEAYSTQVLLATSLVLLVMKLIQVIKQEWNLPPGPWGLPIVGSMWSIKGSELHLYYQDLAKKYGPIFSVRLGSQLCVVLSDPKQIREVFRKEEFTGRPTNEFTNILGGYGVINIAGDLWKQQRRYLHASFRRFGMSYFNARKDLMEKRIMDEVNSCIGYLRTIGGKPVDTSEVFAVNVSNVICGMMMSVKFSHNDVQFIRFMNLIEEGFRLFGSLEVANFIPTLRILPFCFGGVVAKIEQNRAEMAEYMQEKIDDHKKTFDPGNPRDLLDMYVNDVSLAMKEGNVDRLFHGKDPDRQIQQIIGDLFSAGMETIKSSLQWSILFMLHYPDEMKAVQEELDEVVGRGRLPALDDISYLPITNATLNEILRIANIVPLGTTHAPTRVIKLGKYTLPKHAQVVPLLHYVHMNPDLWDEPEKFNPSRFISSVGKLLNPECFLPFGEGRRKCLGEVMARMEIFLFFSSILHSFDLSVPEDHPLPSLKGIAGVTLNPNAFKVCLKDRPLIGYAN</sequence>
<feature type="binding site" description="axial binding residue" evidence="7">
    <location>
        <position position="459"/>
    </location>
    <ligand>
        <name>heme</name>
        <dbReference type="ChEBI" id="CHEBI:30413"/>
    </ligand>
    <ligandPart>
        <name>Fe</name>
        <dbReference type="ChEBI" id="CHEBI:18248"/>
    </ligandPart>
</feature>
<dbReference type="InterPro" id="IPR001128">
    <property type="entry name" value="Cyt_P450"/>
</dbReference>
<name>V5K5J2_LEPDE</name>
<dbReference type="PROSITE" id="PS00086">
    <property type="entry name" value="CYTOCHROME_P450"/>
    <property type="match status" value="1"/>
</dbReference>
<reference evidence="9" key="1">
    <citation type="journal article" date="2013" name="Pestic. Biochem. Physiol.">
        <title>Identification of cytochrome P450 monooxygenase genes and their expression profiles in cyhalothrin-treated Colorado potato beetle, Leptinotarsa decemlineata.</title>
        <authorList>
            <person name="Wan P.J."/>
            <person name="Shi X.Q."/>
            <person name="Kong Y."/>
            <person name="Zhou L.T."/>
            <person name="Guo W.C."/>
            <person name="Ahmat T."/>
            <person name="Li G.Q."/>
        </authorList>
    </citation>
    <scope>NUCLEOTIDE SEQUENCE</scope>
</reference>
<protein>
    <submittedName>
        <fullName evidence="9">Cytochrome P450 18a1</fullName>
    </submittedName>
</protein>
<evidence type="ECO:0000256" key="2">
    <source>
        <dbReference type="ARBA" id="ARBA00010617"/>
    </source>
</evidence>
<keyword evidence="7 8" id="KW-0349">Heme</keyword>
<keyword evidence="4 8" id="KW-0560">Oxidoreductase</keyword>
<dbReference type="PRINTS" id="PR00463">
    <property type="entry name" value="EP450I"/>
</dbReference>
<organism evidence="9">
    <name type="scientific">Leptinotarsa decemlineata</name>
    <name type="common">Colorado potato beetle</name>
    <name type="synonym">Doryphora decemlineata</name>
    <dbReference type="NCBI Taxonomy" id="7539"/>
    <lineage>
        <taxon>Eukaryota</taxon>
        <taxon>Metazoa</taxon>
        <taxon>Ecdysozoa</taxon>
        <taxon>Arthropoda</taxon>
        <taxon>Hexapoda</taxon>
        <taxon>Insecta</taxon>
        <taxon>Pterygota</taxon>
        <taxon>Neoptera</taxon>
        <taxon>Endopterygota</taxon>
        <taxon>Coleoptera</taxon>
        <taxon>Polyphaga</taxon>
        <taxon>Cucujiformia</taxon>
        <taxon>Chrysomeloidea</taxon>
        <taxon>Chrysomelidae</taxon>
        <taxon>Chrysomelinae</taxon>
        <taxon>Doryphorini</taxon>
        <taxon>Leptinotarsa</taxon>
    </lineage>
</organism>
<dbReference type="OrthoDB" id="1055148at2759"/>
<evidence type="ECO:0000256" key="7">
    <source>
        <dbReference type="PIRSR" id="PIRSR602401-1"/>
    </source>
</evidence>
<dbReference type="EMBL" id="KF044259">
    <property type="protein sequence ID" value="AGT57831.1"/>
    <property type="molecule type" value="mRNA"/>
</dbReference>
<proteinExistence type="evidence at transcript level"/>
<evidence type="ECO:0000256" key="4">
    <source>
        <dbReference type="ARBA" id="ARBA00023002"/>
    </source>
</evidence>
<evidence type="ECO:0000256" key="5">
    <source>
        <dbReference type="ARBA" id="ARBA00023004"/>
    </source>
</evidence>
<dbReference type="GO" id="GO:0006082">
    <property type="term" value="P:organic acid metabolic process"/>
    <property type="evidence" value="ECO:0007669"/>
    <property type="project" value="TreeGrafter"/>
</dbReference>
<dbReference type="GO" id="GO:0020037">
    <property type="term" value="F:heme binding"/>
    <property type="evidence" value="ECO:0007669"/>
    <property type="project" value="InterPro"/>
</dbReference>
<evidence type="ECO:0000313" key="9">
    <source>
        <dbReference type="EMBL" id="AGT57831.1"/>
    </source>
</evidence>
<comment type="similarity">
    <text evidence="2 8">Belongs to the cytochrome P450 family.</text>
</comment>
<dbReference type="Gene3D" id="1.10.630.10">
    <property type="entry name" value="Cytochrome P450"/>
    <property type="match status" value="1"/>
</dbReference>
<evidence type="ECO:0000256" key="3">
    <source>
        <dbReference type="ARBA" id="ARBA00022723"/>
    </source>
</evidence>
<reference evidence="9" key="2">
    <citation type="submission" date="2013-05" db="EMBL/GenBank/DDBJ databases">
        <authorList>
            <person name="Wan P.-J."/>
        </authorList>
    </citation>
    <scope>NUCLEOTIDE SEQUENCE</scope>
</reference>
<dbReference type="AlphaFoldDB" id="V5K5J2"/>
<dbReference type="GO" id="GO:0005737">
    <property type="term" value="C:cytoplasm"/>
    <property type="evidence" value="ECO:0007669"/>
    <property type="project" value="TreeGrafter"/>
</dbReference>
<dbReference type="GO" id="GO:0006805">
    <property type="term" value="P:xenobiotic metabolic process"/>
    <property type="evidence" value="ECO:0007669"/>
    <property type="project" value="TreeGrafter"/>
</dbReference>
<dbReference type="FunFam" id="1.10.630.10:FF:000036">
    <property type="entry name" value="CYtochrome P450 family"/>
    <property type="match status" value="1"/>
</dbReference>
<dbReference type="InterPro" id="IPR017972">
    <property type="entry name" value="Cyt_P450_CS"/>
</dbReference>
<dbReference type="InterPro" id="IPR050182">
    <property type="entry name" value="Cytochrome_P450_fam2"/>
</dbReference>
<dbReference type="Pfam" id="PF00067">
    <property type="entry name" value="p450"/>
    <property type="match status" value="1"/>
</dbReference>
<dbReference type="InterPro" id="IPR036396">
    <property type="entry name" value="Cyt_P450_sf"/>
</dbReference>
<evidence type="ECO:0000256" key="8">
    <source>
        <dbReference type="RuleBase" id="RU000461"/>
    </source>
</evidence>